<dbReference type="AlphaFoldDB" id="A0AAI8Z0K3"/>
<feature type="compositionally biased region" description="Acidic residues" evidence="1">
    <location>
        <begin position="803"/>
        <end position="812"/>
    </location>
</feature>
<accession>A0AAI8Z0K3</accession>
<feature type="compositionally biased region" description="Basic and acidic residues" evidence="1">
    <location>
        <begin position="813"/>
        <end position="823"/>
    </location>
</feature>
<reference evidence="2" key="1">
    <citation type="submission" date="2023-11" db="EMBL/GenBank/DDBJ databases">
        <authorList>
            <person name="Alioto T."/>
            <person name="Alioto T."/>
            <person name="Gomez Garrido J."/>
        </authorList>
    </citation>
    <scope>NUCLEOTIDE SEQUENCE</scope>
</reference>
<feature type="compositionally biased region" description="Acidic residues" evidence="1">
    <location>
        <begin position="699"/>
        <end position="709"/>
    </location>
</feature>
<dbReference type="Proteomes" id="UP001296104">
    <property type="component" value="Unassembled WGS sequence"/>
</dbReference>
<dbReference type="EMBL" id="CAVMBE010000034">
    <property type="protein sequence ID" value="CAK4030139.1"/>
    <property type="molecule type" value="Genomic_DNA"/>
</dbReference>
<feature type="compositionally biased region" description="Basic and acidic residues" evidence="1">
    <location>
        <begin position="596"/>
        <end position="620"/>
    </location>
</feature>
<feature type="compositionally biased region" description="Basic and acidic residues" evidence="1">
    <location>
        <begin position="140"/>
        <end position="154"/>
    </location>
</feature>
<feature type="compositionally biased region" description="Low complexity" evidence="1">
    <location>
        <begin position="555"/>
        <end position="571"/>
    </location>
</feature>
<feature type="region of interest" description="Disordered" evidence="1">
    <location>
        <begin position="480"/>
        <end position="823"/>
    </location>
</feature>
<evidence type="ECO:0000313" key="2">
    <source>
        <dbReference type="EMBL" id="CAK4030139.1"/>
    </source>
</evidence>
<dbReference type="InterPro" id="IPR018822">
    <property type="entry name" value="UPF0646"/>
</dbReference>
<feature type="compositionally biased region" description="Acidic residues" evidence="1">
    <location>
        <begin position="677"/>
        <end position="688"/>
    </location>
</feature>
<name>A0AAI8Z0K3_9PEZI</name>
<feature type="compositionally biased region" description="Basic and acidic residues" evidence="1">
    <location>
        <begin position="40"/>
        <end position="55"/>
    </location>
</feature>
<feature type="compositionally biased region" description="Basic and acidic residues" evidence="1">
    <location>
        <begin position="753"/>
        <end position="767"/>
    </location>
</feature>
<feature type="region of interest" description="Disordered" evidence="1">
    <location>
        <begin position="406"/>
        <end position="443"/>
    </location>
</feature>
<feature type="compositionally biased region" description="Acidic residues" evidence="1">
    <location>
        <begin position="29"/>
        <end position="39"/>
    </location>
</feature>
<protein>
    <submittedName>
        <fullName evidence="2">Uncharacterized protein</fullName>
    </submittedName>
</protein>
<sequence>MASMAFTSLAAPAHEDNMEMSSPAANNLYDDDLDLDIPLEDNHTDDERMLEDGEPPRPGMATDEEMGDDDPTLNTQVTEEEMQDDPLDGSYLHDYQYDEDLIDYDDGFADPAQSSIDNANVHNAEGSFDFPGATEDVDEETVRQPEQRSVEPVEKPAAVEAEETTEVAPPQEEPATEAADAVEATITQSAPDDEIHTAAEAIETAVTTGDAEEPALEHVPAEEESGEAAAFAEDQDYDDESSFHKPPPQLPGTLDTSLGQALEGPPTPTDTGLHPMTVKFSDYKMPLFKSKRQIDGLLKDDNLASVSLADLLQHCRQRILIKIGENCVTTQQDLVLHFEQLHLFINENSHCASITSLNDVLDVFTKFHENADSDVPPLSLFLQVQPNFTKSMSALRQAAAEGRDLSEVFQISNDTTNHRDEYDEDYKEEGYGESQENSNGEAQQYDAHHLAGETEHAEQHDAPNDVQEYDEEAGYQYDTTVLPGSQEGEGYEGYDALGPIPDPEEDDQQYEEAEPEPDTATALLEDHEGEQEALEPTEFFESTGEATRDPVEPRSSATTAAAADASAYDTTGEYDPEDMIDFDEDEGLTDPSSEAPAHDGNDEISELLRVDDKVDVENTKDSQAQPEAQGDNSATTLHAAVQTARDTDEPANADDDDELALNFDSEDYVNGDNLDYPAEEEEEEDRPEDQEGLRNEYDQSGEDPAEYGEDGPGQADSVDFDDGDDIQPGDESEQYHTAYDLLENDGDEYAFEEAAHDGEQQEDSKYNDEDDIGYEDDDDLNDQLVSTATGTSNSPLGKRSFEELADEDELDFDEPKSKKARSD</sequence>
<gene>
    <name evidence="2" type="ORF">LECACI_7A005411</name>
</gene>
<feature type="compositionally biased region" description="Acidic residues" evidence="1">
    <location>
        <begin position="649"/>
        <end position="669"/>
    </location>
</feature>
<evidence type="ECO:0000313" key="3">
    <source>
        <dbReference type="Proteomes" id="UP001296104"/>
    </source>
</evidence>
<keyword evidence="3" id="KW-1185">Reference proteome</keyword>
<organism evidence="2 3">
    <name type="scientific">Lecanosticta acicola</name>
    <dbReference type="NCBI Taxonomy" id="111012"/>
    <lineage>
        <taxon>Eukaryota</taxon>
        <taxon>Fungi</taxon>
        <taxon>Dikarya</taxon>
        <taxon>Ascomycota</taxon>
        <taxon>Pezizomycotina</taxon>
        <taxon>Dothideomycetes</taxon>
        <taxon>Dothideomycetidae</taxon>
        <taxon>Mycosphaerellales</taxon>
        <taxon>Mycosphaerellaceae</taxon>
        <taxon>Lecanosticta</taxon>
    </lineage>
</organism>
<feature type="compositionally biased region" description="Acidic residues" evidence="1">
    <location>
        <begin position="62"/>
        <end position="71"/>
    </location>
</feature>
<feature type="compositionally biased region" description="Acidic residues" evidence="1">
    <location>
        <begin position="502"/>
        <end position="517"/>
    </location>
</feature>
<feature type="compositionally biased region" description="Acidic residues" evidence="1">
    <location>
        <begin position="742"/>
        <end position="751"/>
    </location>
</feature>
<feature type="compositionally biased region" description="Acidic residues" evidence="1">
    <location>
        <begin position="768"/>
        <end position="781"/>
    </location>
</feature>
<feature type="compositionally biased region" description="Low complexity" evidence="1">
    <location>
        <begin position="198"/>
        <end position="208"/>
    </location>
</feature>
<comment type="caution">
    <text evidence="2">The sequence shown here is derived from an EMBL/GenBank/DDBJ whole genome shotgun (WGS) entry which is preliminary data.</text>
</comment>
<feature type="region of interest" description="Disordered" evidence="1">
    <location>
        <begin position="1"/>
        <end position="92"/>
    </location>
</feature>
<dbReference type="Pfam" id="PF10336">
    <property type="entry name" value="DUF2420"/>
    <property type="match status" value="1"/>
</dbReference>
<feature type="compositionally biased region" description="Acidic residues" evidence="1">
    <location>
        <begin position="78"/>
        <end position="87"/>
    </location>
</feature>
<feature type="compositionally biased region" description="Acidic residues" evidence="1">
    <location>
        <begin position="718"/>
        <end position="732"/>
    </location>
</feature>
<feature type="region of interest" description="Disordered" evidence="1">
    <location>
        <begin position="122"/>
        <end position="275"/>
    </location>
</feature>
<feature type="compositionally biased region" description="Acidic residues" evidence="1">
    <location>
        <begin position="572"/>
        <end position="588"/>
    </location>
</feature>
<evidence type="ECO:0000256" key="1">
    <source>
        <dbReference type="SAM" id="MobiDB-lite"/>
    </source>
</evidence>
<feature type="compositionally biased region" description="Polar residues" evidence="1">
    <location>
        <begin position="783"/>
        <end position="795"/>
    </location>
</feature>
<proteinExistence type="predicted"/>
<feature type="compositionally biased region" description="Polar residues" evidence="1">
    <location>
        <begin position="621"/>
        <end position="636"/>
    </location>
</feature>